<proteinExistence type="predicted"/>
<evidence type="ECO:0000313" key="2">
    <source>
        <dbReference type="Proteomes" id="UP001628156"/>
    </source>
</evidence>
<accession>A0ABQ0DXI5</accession>
<dbReference type="EMBL" id="BAAFRS010000344">
    <property type="protein sequence ID" value="GAB1227577.1"/>
    <property type="molecule type" value="Genomic_DNA"/>
</dbReference>
<gene>
    <name evidence="1" type="ORF">ENUP19_0344G0015</name>
</gene>
<comment type="caution">
    <text evidence="1">The sequence shown here is derived from an EMBL/GenBank/DDBJ whole genome shotgun (WGS) entry which is preliminary data.</text>
</comment>
<protein>
    <submittedName>
        <fullName evidence="1">Uncharacterized protein</fullName>
    </submittedName>
</protein>
<dbReference type="Proteomes" id="UP001628156">
    <property type="component" value="Unassembled WGS sequence"/>
</dbReference>
<name>A0ABQ0DXI5_9EUKA</name>
<sequence length="95" mass="11483">MKKLQDILVPESYYYSFICMDYYHKIHIGARTNRSDNKVGNEKYEMMKNVYNQLKQWGTSDDQTDYEKVLLRVSPDDDKINHFKTIKGNIKYYKK</sequence>
<keyword evidence="2" id="KW-1185">Reference proteome</keyword>
<organism evidence="1 2">
    <name type="scientific">Entamoeba nuttalli</name>
    <dbReference type="NCBI Taxonomy" id="412467"/>
    <lineage>
        <taxon>Eukaryota</taxon>
        <taxon>Amoebozoa</taxon>
        <taxon>Evosea</taxon>
        <taxon>Archamoebae</taxon>
        <taxon>Mastigamoebida</taxon>
        <taxon>Entamoebidae</taxon>
        <taxon>Entamoeba</taxon>
    </lineage>
</organism>
<evidence type="ECO:0000313" key="1">
    <source>
        <dbReference type="EMBL" id="GAB1227577.1"/>
    </source>
</evidence>
<reference evidence="1 2" key="1">
    <citation type="journal article" date="2019" name="PLoS Negl. Trop. Dis.">
        <title>Whole genome sequencing of Entamoeba nuttalli reveals mammalian host-related molecular signatures and a novel octapeptide-repeat surface protein.</title>
        <authorList>
            <person name="Tanaka M."/>
            <person name="Makiuchi T."/>
            <person name="Komiyama T."/>
            <person name="Shiina T."/>
            <person name="Osaki K."/>
            <person name="Tachibana H."/>
        </authorList>
    </citation>
    <scope>NUCLEOTIDE SEQUENCE [LARGE SCALE GENOMIC DNA]</scope>
    <source>
        <strain evidence="1 2">P19-061405</strain>
    </source>
</reference>